<dbReference type="InterPro" id="IPR005471">
    <property type="entry name" value="Tscrpt_reg_IclR_N"/>
</dbReference>
<keyword evidence="3" id="KW-1185">Reference proteome</keyword>
<dbReference type="GO" id="GO:0003677">
    <property type="term" value="F:DNA binding"/>
    <property type="evidence" value="ECO:0007669"/>
    <property type="project" value="InterPro"/>
</dbReference>
<accession>A0A086Y1F8</accession>
<dbReference type="EMBL" id="JFZB01000007">
    <property type="protein sequence ID" value="KFI28108.1"/>
    <property type="molecule type" value="Genomic_DNA"/>
</dbReference>
<evidence type="ECO:0000313" key="3">
    <source>
        <dbReference type="Proteomes" id="UP000028824"/>
    </source>
</evidence>
<dbReference type="GO" id="GO:0006355">
    <property type="term" value="P:regulation of DNA-templated transcription"/>
    <property type="evidence" value="ECO:0007669"/>
    <property type="project" value="InterPro"/>
</dbReference>
<dbReference type="InterPro" id="IPR036390">
    <property type="entry name" value="WH_DNA-bd_sf"/>
</dbReference>
<dbReference type="Pfam" id="PF09339">
    <property type="entry name" value="HTH_IclR"/>
    <property type="match status" value="1"/>
</dbReference>
<sequence length="72" mass="8202">MTDDPFKHPPYLVRECLRTSHKPLRAREIAEKTGLPLSRVTPILHNLKQTGSATAIKAKDTFWVHDTPARKL</sequence>
<dbReference type="Gene3D" id="1.10.10.10">
    <property type="entry name" value="Winged helix-like DNA-binding domain superfamily/Winged helix DNA-binding domain"/>
    <property type="match status" value="1"/>
</dbReference>
<gene>
    <name evidence="2" type="ORF">CG50_14465</name>
</gene>
<proteinExistence type="predicted"/>
<name>A0A086Y1F8_9RHOB</name>
<organism evidence="2 3">
    <name type="scientific">Paenirhodobacter enshiensis</name>
    <dbReference type="NCBI Taxonomy" id="1105367"/>
    <lineage>
        <taxon>Bacteria</taxon>
        <taxon>Pseudomonadati</taxon>
        <taxon>Pseudomonadota</taxon>
        <taxon>Alphaproteobacteria</taxon>
        <taxon>Rhodobacterales</taxon>
        <taxon>Rhodobacter group</taxon>
        <taxon>Paenirhodobacter</taxon>
    </lineage>
</organism>
<feature type="domain" description="HTH iclR-type" evidence="1">
    <location>
        <begin position="15"/>
        <end position="51"/>
    </location>
</feature>
<dbReference type="Proteomes" id="UP000028824">
    <property type="component" value="Unassembled WGS sequence"/>
</dbReference>
<dbReference type="SUPFAM" id="SSF46785">
    <property type="entry name" value="Winged helix' DNA-binding domain"/>
    <property type="match status" value="1"/>
</dbReference>
<dbReference type="InterPro" id="IPR036388">
    <property type="entry name" value="WH-like_DNA-bd_sf"/>
</dbReference>
<dbReference type="RefSeq" id="WP_036636163.1">
    <property type="nucleotide sequence ID" value="NZ_JFZB01000007.1"/>
</dbReference>
<protein>
    <recommendedName>
        <fullName evidence="1">HTH iclR-type domain-containing protein</fullName>
    </recommendedName>
</protein>
<evidence type="ECO:0000259" key="1">
    <source>
        <dbReference type="Pfam" id="PF09339"/>
    </source>
</evidence>
<dbReference type="AlphaFoldDB" id="A0A086Y1F8"/>
<reference evidence="2 3" key="1">
    <citation type="submission" date="2014-03" db="EMBL/GenBank/DDBJ databases">
        <title>Genome of Paenirhodobacter enshiensis DW2-9.</title>
        <authorList>
            <person name="Wang D."/>
            <person name="Wang G."/>
        </authorList>
    </citation>
    <scope>NUCLEOTIDE SEQUENCE [LARGE SCALE GENOMIC DNA]</scope>
    <source>
        <strain evidence="2 3">DW2-9</strain>
    </source>
</reference>
<comment type="caution">
    <text evidence="2">The sequence shown here is derived from an EMBL/GenBank/DDBJ whole genome shotgun (WGS) entry which is preliminary data.</text>
</comment>
<evidence type="ECO:0000313" key="2">
    <source>
        <dbReference type="EMBL" id="KFI28108.1"/>
    </source>
</evidence>